<keyword evidence="11" id="KW-1185">Reference proteome</keyword>
<dbReference type="Gene3D" id="3.90.70.10">
    <property type="entry name" value="Cysteine proteinases"/>
    <property type="match status" value="2"/>
</dbReference>
<evidence type="ECO:0000256" key="5">
    <source>
        <dbReference type="ARBA" id="ARBA00022833"/>
    </source>
</evidence>
<dbReference type="Pfam" id="PF02148">
    <property type="entry name" value="zf-UBP"/>
    <property type="match status" value="1"/>
</dbReference>
<dbReference type="InterPro" id="IPR050185">
    <property type="entry name" value="Ub_carboxyl-term_hydrolase"/>
</dbReference>
<feature type="compositionally biased region" description="Basic residues" evidence="7">
    <location>
        <begin position="475"/>
        <end position="492"/>
    </location>
</feature>
<feature type="compositionally biased region" description="Acidic residues" evidence="7">
    <location>
        <begin position="509"/>
        <end position="535"/>
    </location>
</feature>
<protein>
    <recommendedName>
        <fullName evidence="2">ubiquitinyl hydrolase 1</fullName>
        <ecNumber evidence="2">3.4.19.12</ecNumber>
    </recommendedName>
</protein>
<reference evidence="10 11" key="1">
    <citation type="submission" date="2024-11" db="EMBL/GenBank/DDBJ databases">
        <title>Chromosome-level genome assembly of the freshwater bivalve Anodonta woodiana.</title>
        <authorList>
            <person name="Chen X."/>
        </authorList>
    </citation>
    <scope>NUCLEOTIDE SEQUENCE [LARGE SCALE GENOMIC DNA]</scope>
    <source>
        <strain evidence="10">MN2024</strain>
        <tissue evidence="10">Gills</tissue>
    </source>
</reference>
<evidence type="ECO:0000313" key="10">
    <source>
        <dbReference type="EMBL" id="KAL3883147.1"/>
    </source>
</evidence>
<dbReference type="InterPro" id="IPR013083">
    <property type="entry name" value="Znf_RING/FYVE/PHD"/>
</dbReference>
<dbReference type="GO" id="GO:0004843">
    <property type="term" value="F:cysteine-type deubiquitinase activity"/>
    <property type="evidence" value="ECO:0007669"/>
    <property type="project" value="UniProtKB-EC"/>
</dbReference>
<evidence type="ECO:0000313" key="11">
    <source>
        <dbReference type="Proteomes" id="UP001634394"/>
    </source>
</evidence>
<evidence type="ECO:0000256" key="7">
    <source>
        <dbReference type="SAM" id="MobiDB-lite"/>
    </source>
</evidence>
<evidence type="ECO:0000256" key="4">
    <source>
        <dbReference type="ARBA" id="ARBA00022771"/>
    </source>
</evidence>
<feature type="compositionally biased region" description="Basic and acidic residues" evidence="7">
    <location>
        <begin position="444"/>
        <end position="459"/>
    </location>
</feature>
<evidence type="ECO:0000256" key="2">
    <source>
        <dbReference type="ARBA" id="ARBA00012759"/>
    </source>
</evidence>
<accession>A0ABD3XDS8</accession>
<dbReference type="InterPro" id="IPR028889">
    <property type="entry name" value="USP"/>
</dbReference>
<dbReference type="InterPro" id="IPR001607">
    <property type="entry name" value="Znf_UBP"/>
</dbReference>
<evidence type="ECO:0000259" key="9">
    <source>
        <dbReference type="PROSITE" id="PS50271"/>
    </source>
</evidence>
<keyword evidence="3" id="KW-0479">Metal-binding</keyword>
<dbReference type="SUPFAM" id="SSF57850">
    <property type="entry name" value="RING/U-box"/>
    <property type="match status" value="1"/>
</dbReference>
<name>A0ABD3XDS8_SINWO</name>
<feature type="compositionally biased region" description="Basic and acidic residues" evidence="7">
    <location>
        <begin position="854"/>
        <end position="864"/>
    </location>
</feature>
<evidence type="ECO:0000256" key="1">
    <source>
        <dbReference type="ARBA" id="ARBA00000707"/>
    </source>
</evidence>
<dbReference type="PROSITE" id="PS00972">
    <property type="entry name" value="USP_1"/>
    <property type="match status" value="1"/>
</dbReference>
<proteinExistence type="predicted"/>
<feature type="region of interest" description="Disordered" evidence="7">
    <location>
        <begin position="20"/>
        <end position="40"/>
    </location>
</feature>
<evidence type="ECO:0000256" key="6">
    <source>
        <dbReference type="PROSITE-ProRule" id="PRU00502"/>
    </source>
</evidence>
<dbReference type="AlphaFoldDB" id="A0ABD3XDS8"/>
<evidence type="ECO:0000259" key="8">
    <source>
        <dbReference type="PROSITE" id="PS50235"/>
    </source>
</evidence>
<dbReference type="Pfam" id="PF00443">
    <property type="entry name" value="UCH"/>
    <property type="match status" value="1"/>
</dbReference>
<comment type="catalytic activity">
    <reaction evidence="1">
        <text>Thiol-dependent hydrolysis of ester, thioester, amide, peptide and isopeptide bonds formed by the C-terminal Gly of ubiquitin (a 76-residue protein attached to proteins as an intracellular targeting signal).</text>
        <dbReference type="EC" id="3.4.19.12"/>
    </reaction>
</comment>
<dbReference type="EMBL" id="JBJQND010000003">
    <property type="protein sequence ID" value="KAL3883146.1"/>
    <property type="molecule type" value="Genomic_DNA"/>
</dbReference>
<dbReference type="PROSITE" id="PS50235">
    <property type="entry name" value="USP_3"/>
    <property type="match status" value="1"/>
</dbReference>
<dbReference type="InterPro" id="IPR001394">
    <property type="entry name" value="Peptidase_C19_UCH"/>
</dbReference>
<dbReference type="Proteomes" id="UP001634394">
    <property type="component" value="Unassembled WGS sequence"/>
</dbReference>
<dbReference type="InterPro" id="IPR038765">
    <property type="entry name" value="Papain-like_cys_pep_sf"/>
</dbReference>
<gene>
    <name evidence="10" type="ORF">ACJMK2_029439</name>
</gene>
<dbReference type="EC" id="3.4.19.12" evidence="2"/>
<dbReference type="CDD" id="cd02667">
    <property type="entry name" value="Peptidase_C19K"/>
    <property type="match status" value="1"/>
</dbReference>
<dbReference type="Gene3D" id="3.30.40.10">
    <property type="entry name" value="Zinc/RING finger domain, C3HC4 (zinc finger)"/>
    <property type="match status" value="1"/>
</dbReference>
<feature type="compositionally biased region" description="Polar residues" evidence="7">
    <location>
        <begin position="843"/>
        <end position="852"/>
    </location>
</feature>
<comment type="caution">
    <text evidence="10">The sequence shown here is derived from an EMBL/GenBank/DDBJ whole genome shotgun (WGS) entry which is preliminary data.</text>
</comment>
<feature type="domain" description="USP" evidence="8">
    <location>
        <begin position="216"/>
        <end position="1098"/>
    </location>
</feature>
<dbReference type="PANTHER" id="PTHR21646:SF39">
    <property type="entry name" value="UBIQUITIN CARBOXYL-TERMINAL HYDROLASE 16"/>
    <property type="match status" value="1"/>
</dbReference>
<keyword evidence="4 6" id="KW-0863">Zinc-finger</keyword>
<dbReference type="GO" id="GO:0008270">
    <property type="term" value="F:zinc ion binding"/>
    <property type="evidence" value="ECO:0007669"/>
    <property type="project" value="UniProtKB-KW"/>
</dbReference>
<organism evidence="10 11">
    <name type="scientific">Sinanodonta woodiana</name>
    <name type="common">Chinese pond mussel</name>
    <name type="synonym">Anodonta woodiana</name>
    <dbReference type="NCBI Taxonomy" id="1069815"/>
    <lineage>
        <taxon>Eukaryota</taxon>
        <taxon>Metazoa</taxon>
        <taxon>Spiralia</taxon>
        <taxon>Lophotrochozoa</taxon>
        <taxon>Mollusca</taxon>
        <taxon>Bivalvia</taxon>
        <taxon>Autobranchia</taxon>
        <taxon>Heteroconchia</taxon>
        <taxon>Palaeoheterodonta</taxon>
        <taxon>Unionida</taxon>
        <taxon>Unionoidea</taxon>
        <taxon>Unionidae</taxon>
        <taxon>Unioninae</taxon>
        <taxon>Sinanodonta</taxon>
    </lineage>
</organism>
<feature type="region of interest" description="Disordered" evidence="7">
    <location>
        <begin position="843"/>
        <end position="871"/>
    </location>
</feature>
<sequence>MRVIDETEVASSYRSMGKKNKHKFRKSKENEASDSSDETTACGCAHVNKSISFNAMKKSLQKQDFGICSGCAKEASSSKKIDLVYDDITEGATGSDNLEVSDPTIWVCLQCGNQGCDKNSTEKHALKHFETPRSSSHSLIINTTTWTAWCYECNAEIPVERSKRLVECMEHLKKLAGVGAQDPPAVRNTAGPTASSSADILKGSKGSSVSLSQKVMGLSNLGNTCFFNAVMQNLIQTYSLENLLMERGKKGGPLFLPGKQYISEDSSTSSGDEDDSIKDLPSIEINLTEAGPLTTALVYFLQEMNTTTRTNIINPSALFGQVCKKAPMFKGNQQHDSHELLRHLLDSMRSEEIKRGQLGVLKYFKLKENVNPQKVDDDTKMKVRQYGRQVKHTFVDSLFGGCLISTVTCEECKHISQILEPFLDLSLPVMEEKPQRPNQMTSAKKKDSKESMDDNKDTPVLKGIEGAATKEVSKHMSKKKKKQAKKLAKRASKTSLNKVVPLEGKKEEGEEEEGNEEDGEEGDREEDKEEDTKDMEEERSASDADVEDNLESDASRYCQAFVGSTVADSGIAGSAENGVETFQSHGISSENPVNSLDSETYKMADHLENSISTSATEDVNVTIVVMPNGRCIAVDETENAVESGKEIPISNGEMNSSHAKDQILPHTDLSKTVDNDVAELKSPMQPGCSTDSKDKLNVSVHVEYINGPITNGYLVNGDASFEESVELTTAVGRKPFNYKQSSIGEQVISDVNLNVSEIKSSCISEDLPQSIEKLTIQDKSSEDSLKTKHVDVPVNTSHCSDSNDTRQRLGSMDSYTVDSNEKTLKTGNSEDVSVSFNVQYIKPSTPQASRPGSSRREIRGEGQKKSVSTLAPRYHPASHECSLESCLNLFTSPELLTGNNKFGCKNCTKLKHKQNPHKEKIETVYSNANKKYLIIQPPAVLTLHLKRFEQLGINNMRKLNRHVEFPFVLDLAPYCSALCQNVKRGQKKILYSLYGVVEHSGNLKGGHYTAYVKVRPDIGTLTNFLSTRQVSVNEYLHQYTENILKMGDKVEEEVEEDNVSSIMVPPGRWFHISDSRVNEVTEATVERAQAYLLFYERIY</sequence>
<dbReference type="InterPro" id="IPR018200">
    <property type="entry name" value="USP_CS"/>
</dbReference>
<keyword evidence="5" id="KW-0862">Zinc</keyword>
<feature type="region of interest" description="Disordered" evidence="7">
    <location>
        <begin position="431"/>
        <end position="549"/>
    </location>
</feature>
<feature type="domain" description="UBP-type" evidence="9">
    <location>
        <begin position="42"/>
        <end position="176"/>
    </location>
</feature>
<dbReference type="PANTHER" id="PTHR21646">
    <property type="entry name" value="UBIQUITIN CARBOXYL-TERMINAL HYDROLASE"/>
    <property type="match status" value="1"/>
</dbReference>
<dbReference type="EMBL" id="JBJQND010000003">
    <property type="protein sequence ID" value="KAL3883147.1"/>
    <property type="molecule type" value="Genomic_DNA"/>
</dbReference>
<evidence type="ECO:0000256" key="3">
    <source>
        <dbReference type="ARBA" id="ARBA00022723"/>
    </source>
</evidence>
<dbReference type="PROSITE" id="PS50271">
    <property type="entry name" value="ZF_UBP"/>
    <property type="match status" value="1"/>
</dbReference>
<dbReference type="PROSITE" id="PS00973">
    <property type="entry name" value="USP_2"/>
    <property type="match status" value="1"/>
</dbReference>
<dbReference type="SUPFAM" id="SSF54001">
    <property type="entry name" value="Cysteine proteinases"/>
    <property type="match status" value="1"/>
</dbReference>